<evidence type="ECO:0000259" key="14">
    <source>
        <dbReference type="Pfam" id="PF00082"/>
    </source>
</evidence>
<evidence type="ECO:0000256" key="10">
    <source>
        <dbReference type="PROSITE-ProRule" id="PRU01240"/>
    </source>
</evidence>
<dbReference type="InterPro" id="IPR015500">
    <property type="entry name" value="Peptidase_S8_subtilisin-rel"/>
</dbReference>
<name>A0ABN1P5Z7_9ACTN</name>
<comment type="subcellular location">
    <subcellularLocation>
        <location evidence="1">Cell membrane</location>
        <topology evidence="1">Single-pass membrane protein</topology>
    </subcellularLocation>
</comment>
<keyword evidence="5 12" id="KW-0812">Transmembrane</keyword>
<dbReference type="PANTHER" id="PTHR43806:SF11">
    <property type="entry name" value="CEREVISIN-RELATED"/>
    <property type="match status" value="1"/>
</dbReference>
<feature type="domain" description="Peptidase S8/S53" evidence="14">
    <location>
        <begin position="62"/>
        <end position="293"/>
    </location>
</feature>
<dbReference type="InterPro" id="IPR023828">
    <property type="entry name" value="Peptidase_S8_Ser-AS"/>
</dbReference>
<comment type="similarity">
    <text evidence="2 10 11">Belongs to the peptidase S8 family.</text>
</comment>
<evidence type="ECO:0000256" key="4">
    <source>
        <dbReference type="ARBA" id="ARBA00022670"/>
    </source>
</evidence>
<feature type="transmembrane region" description="Helical" evidence="12">
    <location>
        <begin position="344"/>
        <end position="368"/>
    </location>
</feature>
<evidence type="ECO:0000256" key="11">
    <source>
        <dbReference type="RuleBase" id="RU003355"/>
    </source>
</evidence>
<gene>
    <name evidence="15" type="primary">mycP_1</name>
    <name evidence="15" type="ORF">GCM10009560_22740</name>
</gene>
<dbReference type="PRINTS" id="PR00723">
    <property type="entry name" value="SUBTILISIN"/>
</dbReference>
<dbReference type="SUPFAM" id="SSF52743">
    <property type="entry name" value="Subtilisin-like"/>
    <property type="match status" value="1"/>
</dbReference>
<keyword evidence="9 12" id="KW-0472">Membrane</keyword>
<feature type="active site" description="Charge relay system" evidence="10">
    <location>
        <position position="257"/>
    </location>
</feature>
<feature type="chain" id="PRO_5046021948" evidence="13">
    <location>
        <begin position="20"/>
        <end position="381"/>
    </location>
</feature>
<dbReference type="Pfam" id="PF00082">
    <property type="entry name" value="Peptidase_S8"/>
    <property type="match status" value="1"/>
</dbReference>
<keyword evidence="6 10" id="KW-0378">Hydrolase</keyword>
<evidence type="ECO:0000313" key="15">
    <source>
        <dbReference type="EMBL" id="GAA0923046.1"/>
    </source>
</evidence>
<sequence>MVGRRVLAGALAVAALVVAAPVRPAQATALECSPERGTQTFRGVPWAQQRIDIKSAWRLTRGEGVTVAVIDSGVELNHPQLRVAGRADFSRTDDRDCSGHGTAVAGIIAAQYLKGNPFHGVAPAVRLLSLKHINGDKGDLAHLVEAIRYAARIKADVINVSAEARDQPDLRAAIEYALSRDVVVVAAAGNVQGEDGTQQPAYPAAYEGVLSVGSVSPGGRISAFSNTSSKVSVVAPGEDLTSTWPGRALHHKLPGTSFAAPYAAGVAALVRSRFPNLSQDQVRRRIEATADGGIGDGSGNGMVNPLYAITAVLPQNDVVVAKPPAVPLPEGVVTKVTPPDEQAITISLAVGGGALAVALGVVVGRLVVPMGRRRSWRAGRD</sequence>
<keyword evidence="8 12" id="KW-1133">Transmembrane helix</keyword>
<reference evidence="15 16" key="1">
    <citation type="journal article" date="2019" name="Int. J. Syst. Evol. Microbiol.">
        <title>The Global Catalogue of Microorganisms (GCM) 10K type strain sequencing project: providing services to taxonomists for standard genome sequencing and annotation.</title>
        <authorList>
            <consortium name="The Broad Institute Genomics Platform"/>
            <consortium name="The Broad Institute Genome Sequencing Center for Infectious Disease"/>
            <person name="Wu L."/>
            <person name="Ma J."/>
        </authorList>
    </citation>
    <scope>NUCLEOTIDE SEQUENCE [LARGE SCALE GENOMIC DNA]</scope>
    <source>
        <strain evidence="15 16">JCM 11136</strain>
    </source>
</reference>
<evidence type="ECO:0000256" key="3">
    <source>
        <dbReference type="ARBA" id="ARBA00022475"/>
    </source>
</evidence>
<dbReference type="PROSITE" id="PS00136">
    <property type="entry name" value="SUBTILASE_ASP"/>
    <property type="match status" value="1"/>
</dbReference>
<evidence type="ECO:0000256" key="13">
    <source>
        <dbReference type="SAM" id="SignalP"/>
    </source>
</evidence>
<evidence type="ECO:0000256" key="1">
    <source>
        <dbReference type="ARBA" id="ARBA00004162"/>
    </source>
</evidence>
<keyword evidence="16" id="KW-1185">Reference proteome</keyword>
<organism evidence="15 16">
    <name type="scientific">Nonomuraea longicatena</name>
    <dbReference type="NCBI Taxonomy" id="83682"/>
    <lineage>
        <taxon>Bacteria</taxon>
        <taxon>Bacillati</taxon>
        <taxon>Actinomycetota</taxon>
        <taxon>Actinomycetes</taxon>
        <taxon>Streptosporangiales</taxon>
        <taxon>Streptosporangiaceae</taxon>
        <taxon>Nonomuraea</taxon>
    </lineage>
</organism>
<dbReference type="RefSeq" id="WP_343949739.1">
    <property type="nucleotide sequence ID" value="NZ_BAAAHQ010000009.1"/>
</dbReference>
<protein>
    <submittedName>
        <fullName evidence="15">Type VII secretion-associated serine protease mycosin</fullName>
    </submittedName>
</protein>
<evidence type="ECO:0000256" key="12">
    <source>
        <dbReference type="SAM" id="Phobius"/>
    </source>
</evidence>
<comment type="caution">
    <text evidence="15">The sequence shown here is derived from an EMBL/GenBank/DDBJ whole genome shotgun (WGS) entry which is preliminary data.</text>
</comment>
<feature type="active site" description="Charge relay system" evidence="10">
    <location>
        <position position="100"/>
    </location>
</feature>
<evidence type="ECO:0000256" key="7">
    <source>
        <dbReference type="ARBA" id="ARBA00022825"/>
    </source>
</evidence>
<dbReference type="GO" id="GO:0006508">
    <property type="term" value="P:proteolysis"/>
    <property type="evidence" value="ECO:0007669"/>
    <property type="project" value="UniProtKB-KW"/>
</dbReference>
<evidence type="ECO:0000256" key="5">
    <source>
        <dbReference type="ARBA" id="ARBA00022692"/>
    </source>
</evidence>
<proteinExistence type="inferred from homology"/>
<keyword evidence="3" id="KW-1003">Cell membrane</keyword>
<evidence type="ECO:0000256" key="6">
    <source>
        <dbReference type="ARBA" id="ARBA00022801"/>
    </source>
</evidence>
<feature type="active site" description="Charge relay system" evidence="10">
    <location>
        <position position="71"/>
    </location>
</feature>
<evidence type="ECO:0000256" key="8">
    <source>
        <dbReference type="ARBA" id="ARBA00022989"/>
    </source>
</evidence>
<dbReference type="PROSITE" id="PS00138">
    <property type="entry name" value="SUBTILASE_SER"/>
    <property type="match status" value="1"/>
</dbReference>
<evidence type="ECO:0000256" key="2">
    <source>
        <dbReference type="ARBA" id="ARBA00011073"/>
    </source>
</evidence>
<feature type="signal peptide" evidence="13">
    <location>
        <begin position="1"/>
        <end position="19"/>
    </location>
</feature>
<dbReference type="PANTHER" id="PTHR43806">
    <property type="entry name" value="PEPTIDASE S8"/>
    <property type="match status" value="1"/>
</dbReference>
<dbReference type="PROSITE" id="PS51892">
    <property type="entry name" value="SUBTILASE"/>
    <property type="match status" value="1"/>
</dbReference>
<evidence type="ECO:0000313" key="16">
    <source>
        <dbReference type="Proteomes" id="UP001501578"/>
    </source>
</evidence>
<dbReference type="InterPro" id="IPR022398">
    <property type="entry name" value="Peptidase_S8_His-AS"/>
</dbReference>
<dbReference type="PROSITE" id="PS00137">
    <property type="entry name" value="SUBTILASE_HIS"/>
    <property type="match status" value="1"/>
</dbReference>
<dbReference type="GO" id="GO:0008233">
    <property type="term" value="F:peptidase activity"/>
    <property type="evidence" value="ECO:0007669"/>
    <property type="project" value="UniProtKB-KW"/>
</dbReference>
<dbReference type="InterPro" id="IPR000209">
    <property type="entry name" value="Peptidase_S8/S53_dom"/>
</dbReference>
<dbReference type="EMBL" id="BAAAHQ010000009">
    <property type="protein sequence ID" value="GAA0923046.1"/>
    <property type="molecule type" value="Genomic_DNA"/>
</dbReference>
<evidence type="ECO:0000256" key="9">
    <source>
        <dbReference type="ARBA" id="ARBA00023136"/>
    </source>
</evidence>
<keyword evidence="4 10" id="KW-0645">Protease</keyword>
<dbReference type="InterPro" id="IPR023834">
    <property type="entry name" value="T7SS_pept_S8A_mycosin"/>
</dbReference>
<dbReference type="NCBIfam" id="TIGR03921">
    <property type="entry name" value="T7SS_mycosin"/>
    <property type="match status" value="1"/>
</dbReference>
<accession>A0ABN1P5Z7</accession>
<dbReference type="Proteomes" id="UP001501578">
    <property type="component" value="Unassembled WGS sequence"/>
</dbReference>
<dbReference type="InterPro" id="IPR036852">
    <property type="entry name" value="Peptidase_S8/S53_dom_sf"/>
</dbReference>
<dbReference type="Gene3D" id="3.40.50.200">
    <property type="entry name" value="Peptidase S8/S53 domain"/>
    <property type="match status" value="1"/>
</dbReference>
<keyword evidence="13" id="KW-0732">Signal</keyword>
<dbReference type="InterPro" id="IPR023827">
    <property type="entry name" value="Peptidase_S8_Asp-AS"/>
</dbReference>
<dbReference type="InterPro" id="IPR050131">
    <property type="entry name" value="Peptidase_S8_subtilisin-like"/>
</dbReference>
<keyword evidence="7 10" id="KW-0720">Serine protease</keyword>